<accession>R7Z1K4</accession>
<feature type="binding site" description="axial binding residue" evidence="6">
    <location>
        <position position="338"/>
    </location>
    <ligand>
        <name>heme</name>
        <dbReference type="ChEBI" id="CHEBI:30413"/>
    </ligand>
    <ligandPart>
        <name>Fe</name>
        <dbReference type="ChEBI" id="CHEBI:18248"/>
    </ligandPart>
</feature>
<dbReference type="AlphaFoldDB" id="R7Z1K4"/>
<keyword evidence="9" id="KW-1185">Reference proteome</keyword>
<evidence type="ECO:0000256" key="1">
    <source>
        <dbReference type="ARBA" id="ARBA00001971"/>
    </source>
</evidence>
<evidence type="ECO:0000256" key="7">
    <source>
        <dbReference type="RuleBase" id="RU000461"/>
    </source>
</evidence>
<dbReference type="GeneID" id="19904491"/>
<gene>
    <name evidence="8" type="ORF">W97_07180</name>
</gene>
<dbReference type="Proteomes" id="UP000016924">
    <property type="component" value="Unassembled WGS sequence"/>
</dbReference>
<evidence type="ECO:0000256" key="3">
    <source>
        <dbReference type="ARBA" id="ARBA00022617"/>
    </source>
</evidence>
<evidence type="ECO:0000256" key="5">
    <source>
        <dbReference type="ARBA" id="ARBA00023004"/>
    </source>
</evidence>
<dbReference type="PRINTS" id="PR00463">
    <property type="entry name" value="EP450I"/>
</dbReference>
<evidence type="ECO:0000256" key="2">
    <source>
        <dbReference type="ARBA" id="ARBA00010617"/>
    </source>
</evidence>
<keyword evidence="4 6" id="KW-0479">Metal-binding</keyword>
<dbReference type="OrthoDB" id="1470350at2759"/>
<evidence type="ECO:0000256" key="4">
    <source>
        <dbReference type="ARBA" id="ARBA00022723"/>
    </source>
</evidence>
<proteinExistence type="inferred from homology"/>
<dbReference type="GO" id="GO:0005506">
    <property type="term" value="F:iron ion binding"/>
    <property type="evidence" value="ECO:0007669"/>
    <property type="project" value="InterPro"/>
</dbReference>
<keyword evidence="3 6" id="KW-0349">Heme</keyword>
<dbReference type="OMA" id="WIENMEH"/>
<dbReference type="Pfam" id="PF00067">
    <property type="entry name" value="p450"/>
    <property type="match status" value="1"/>
</dbReference>
<dbReference type="InterPro" id="IPR036396">
    <property type="entry name" value="Cyt_P450_sf"/>
</dbReference>
<dbReference type="InterPro" id="IPR017972">
    <property type="entry name" value="Cyt_P450_CS"/>
</dbReference>
<keyword evidence="7" id="KW-0503">Monooxygenase</keyword>
<dbReference type="eggNOG" id="KOG0156">
    <property type="taxonomic scope" value="Eukaryota"/>
</dbReference>
<dbReference type="RefSeq" id="XP_007783349.1">
    <property type="nucleotide sequence ID" value="XM_007785159.1"/>
</dbReference>
<dbReference type="InterPro" id="IPR050121">
    <property type="entry name" value="Cytochrome_P450_monoxygenase"/>
</dbReference>
<name>R7Z1K4_CONA1</name>
<evidence type="ECO:0000313" key="8">
    <source>
        <dbReference type="EMBL" id="EON68032.1"/>
    </source>
</evidence>
<dbReference type="CDD" id="cd11058">
    <property type="entry name" value="CYP60B-like"/>
    <property type="match status" value="1"/>
</dbReference>
<dbReference type="STRING" id="1168221.R7Z1K4"/>
<keyword evidence="5 6" id="KW-0408">Iron</keyword>
<dbReference type="GO" id="GO:0020037">
    <property type="term" value="F:heme binding"/>
    <property type="evidence" value="ECO:0007669"/>
    <property type="project" value="InterPro"/>
</dbReference>
<evidence type="ECO:0000256" key="6">
    <source>
        <dbReference type="PIRSR" id="PIRSR602401-1"/>
    </source>
</evidence>
<reference evidence="9" key="1">
    <citation type="submission" date="2012-06" db="EMBL/GenBank/DDBJ databases">
        <title>The genome sequence of Coniosporium apollinis CBS 100218.</title>
        <authorList>
            <consortium name="The Broad Institute Genome Sequencing Platform"/>
            <person name="Cuomo C."/>
            <person name="Gorbushina A."/>
            <person name="Noack S."/>
            <person name="Walker B."/>
            <person name="Young S.K."/>
            <person name="Zeng Q."/>
            <person name="Gargeya S."/>
            <person name="Fitzgerald M."/>
            <person name="Haas B."/>
            <person name="Abouelleil A."/>
            <person name="Alvarado L."/>
            <person name="Arachchi H.M."/>
            <person name="Berlin A.M."/>
            <person name="Chapman S.B."/>
            <person name="Goldberg J."/>
            <person name="Griggs A."/>
            <person name="Gujja S."/>
            <person name="Hansen M."/>
            <person name="Howarth C."/>
            <person name="Imamovic A."/>
            <person name="Larimer J."/>
            <person name="McCowan C."/>
            <person name="Montmayeur A."/>
            <person name="Murphy C."/>
            <person name="Neiman D."/>
            <person name="Pearson M."/>
            <person name="Priest M."/>
            <person name="Roberts A."/>
            <person name="Saif S."/>
            <person name="Shea T."/>
            <person name="Sisk P."/>
            <person name="Sykes S."/>
            <person name="Wortman J."/>
            <person name="Nusbaum C."/>
            <person name="Birren B."/>
        </authorList>
    </citation>
    <scope>NUCLEOTIDE SEQUENCE [LARGE SCALE GENOMIC DNA]</scope>
    <source>
        <strain evidence="9">CBS 100218</strain>
    </source>
</reference>
<dbReference type="PANTHER" id="PTHR24305">
    <property type="entry name" value="CYTOCHROME P450"/>
    <property type="match status" value="1"/>
</dbReference>
<protein>
    <recommendedName>
        <fullName evidence="10">Benzoate 4-monooxygenase cytochrome P450</fullName>
    </recommendedName>
</protein>
<dbReference type="HOGENOM" id="CLU_001570_14_11_1"/>
<dbReference type="InterPro" id="IPR001128">
    <property type="entry name" value="Cyt_P450"/>
</dbReference>
<comment type="similarity">
    <text evidence="2 7">Belongs to the cytochrome P450 family.</text>
</comment>
<dbReference type="PANTHER" id="PTHR24305:SF210">
    <property type="entry name" value="CYTOCHROME P450 MONOOXYGENASE ASQL-RELATED"/>
    <property type="match status" value="1"/>
</dbReference>
<dbReference type="Gene3D" id="1.10.630.10">
    <property type="entry name" value="Cytochrome P450"/>
    <property type="match status" value="1"/>
</dbReference>
<keyword evidence="7" id="KW-0560">Oxidoreductase</keyword>
<organism evidence="8 9">
    <name type="scientific">Coniosporium apollinis (strain CBS 100218)</name>
    <name type="common">Rock-inhabiting black yeast</name>
    <dbReference type="NCBI Taxonomy" id="1168221"/>
    <lineage>
        <taxon>Eukaryota</taxon>
        <taxon>Fungi</taxon>
        <taxon>Dikarya</taxon>
        <taxon>Ascomycota</taxon>
        <taxon>Pezizomycotina</taxon>
        <taxon>Dothideomycetes</taxon>
        <taxon>Dothideomycetes incertae sedis</taxon>
        <taxon>Coniosporium</taxon>
    </lineage>
</organism>
<comment type="cofactor">
    <cofactor evidence="1 6">
        <name>heme</name>
        <dbReference type="ChEBI" id="CHEBI:30413"/>
    </cofactor>
</comment>
<sequence>MDPAIFGGGVTVTGAVQITNAINDDHRRLRQRFMQALNGRAVASQEHILQHYAAQFIEGIRKELKSSGGTVDIAKWFSLATFDVIADLAFGRPFGNLERGELHSWVAVVFGAFKALPFLRVIRELPGMLFIGSHASFLLPRKLKQMWRDHFNYAFSLIDERLKNPKERKDFVYYLIHDDGEGLTHDEIKECAAQMVMAGSEPTATFLSGLCYFLTRNQAVYEKVKEEIRTVFHCEEEMTLINLSQLKYFHAVVREGLRMFPPAADIFPRIIPEGGETILGKYLPEGTRVGIAALAASYSKSNFDNPDVFDPSRWLGDDEFKDKRMRASQPFGQGHRSCLGKVLATAEIRLLLANLLWHFEIELAPGQENWLSNCRTFLGWEKPPLMLQMTLQQAF</sequence>
<dbReference type="InterPro" id="IPR002401">
    <property type="entry name" value="Cyt_P450_E_grp-I"/>
</dbReference>
<evidence type="ECO:0008006" key="10">
    <source>
        <dbReference type="Google" id="ProtNLM"/>
    </source>
</evidence>
<dbReference type="EMBL" id="JH767592">
    <property type="protein sequence ID" value="EON68032.1"/>
    <property type="molecule type" value="Genomic_DNA"/>
</dbReference>
<dbReference type="PRINTS" id="PR00385">
    <property type="entry name" value="P450"/>
</dbReference>
<dbReference type="PROSITE" id="PS00086">
    <property type="entry name" value="CYTOCHROME_P450"/>
    <property type="match status" value="1"/>
</dbReference>
<dbReference type="GO" id="GO:0004497">
    <property type="term" value="F:monooxygenase activity"/>
    <property type="evidence" value="ECO:0007669"/>
    <property type="project" value="UniProtKB-KW"/>
</dbReference>
<dbReference type="GO" id="GO:0016705">
    <property type="term" value="F:oxidoreductase activity, acting on paired donors, with incorporation or reduction of molecular oxygen"/>
    <property type="evidence" value="ECO:0007669"/>
    <property type="project" value="InterPro"/>
</dbReference>
<evidence type="ECO:0000313" key="9">
    <source>
        <dbReference type="Proteomes" id="UP000016924"/>
    </source>
</evidence>
<dbReference type="SUPFAM" id="SSF48264">
    <property type="entry name" value="Cytochrome P450"/>
    <property type="match status" value="1"/>
</dbReference>